<feature type="domain" description="HTH araC/xylS-type" evidence="5">
    <location>
        <begin position="194"/>
        <end position="301"/>
    </location>
</feature>
<dbReference type="Gene3D" id="1.10.10.60">
    <property type="entry name" value="Homeodomain-like"/>
    <property type="match status" value="1"/>
</dbReference>
<evidence type="ECO:0000256" key="4">
    <source>
        <dbReference type="SAM" id="Phobius"/>
    </source>
</evidence>
<feature type="transmembrane region" description="Helical" evidence="4">
    <location>
        <begin position="120"/>
        <end position="142"/>
    </location>
</feature>
<feature type="transmembrane region" description="Helical" evidence="4">
    <location>
        <begin position="157"/>
        <end position="175"/>
    </location>
</feature>
<sequence length="313" mass="36231">MPLRFSFRELLKVFIGLEVVEILLRIFFLPQPISLMVPGMVLVLYCNRIQKPFTTPLALLLLLPPVGLYILQALYMLLDWDMHFFRVVFVCTYVVYTCWIIVTVFLKIPFLGVSTDHKTVLIKQIALLVFMLMLIRLLLIYLDGIGFKASLLNQPNLLRITFIIALIAIKVIYLLTVPDTSPAVETPEEYETIERLRNRLEELFTKEKFFLNKKITKQKLANELGCTKSEFDYFIDTHIEGGIKNYIARHRINYALELFKTKGSLHTIEAIALESGFSSVQTFNKYFIAYIGHTPSKYFNRIKPPQICSSSLE</sequence>
<dbReference type="SUPFAM" id="SSF46689">
    <property type="entry name" value="Homeodomain-like"/>
    <property type="match status" value="1"/>
</dbReference>
<comment type="caution">
    <text evidence="6">The sequence shown here is derived from an EMBL/GenBank/DDBJ whole genome shotgun (WGS) entry which is preliminary data.</text>
</comment>
<dbReference type="GO" id="GO:0003700">
    <property type="term" value="F:DNA-binding transcription factor activity"/>
    <property type="evidence" value="ECO:0007669"/>
    <property type="project" value="InterPro"/>
</dbReference>
<evidence type="ECO:0000313" key="6">
    <source>
        <dbReference type="EMBL" id="MBF5027553.1"/>
    </source>
</evidence>
<dbReference type="Proteomes" id="UP000694480">
    <property type="component" value="Unassembled WGS sequence"/>
</dbReference>
<dbReference type="AlphaFoldDB" id="A0A930YW81"/>
<feature type="transmembrane region" description="Helical" evidence="4">
    <location>
        <begin position="84"/>
        <end position="108"/>
    </location>
</feature>
<dbReference type="PROSITE" id="PS01124">
    <property type="entry name" value="HTH_ARAC_FAMILY_2"/>
    <property type="match status" value="1"/>
</dbReference>
<feature type="transmembrane region" description="Helical" evidence="4">
    <location>
        <begin position="22"/>
        <end position="45"/>
    </location>
</feature>
<evidence type="ECO:0000259" key="5">
    <source>
        <dbReference type="PROSITE" id="PS01124"/>
    </source>
</evidence>
<evidence type="ECO:0000313" key="7">
    <source>
        <dbReference type="Proteomes" id="UP000694480"/>
    </source>
</evidence>
<evidence type="ECO:0000256" key="2">
    <source>
        <dbReference type="ARBA" id="ARBA00023125"/>
    </source>
</evidence>
<proteinExistence type="predicted"/>
<name>A0A930YW81_9FLAO</name>
<dbReference type="PANTHER" id="PTHR43280:SF2">
    <property type="entry name" value="HTH-TYPE TRANSCRIPTIONAL REGULATOR EXSA"/>
    <property type="match status" value="1"/>
</dbReference>
<dbReference type="RefSeq" id="WP_228512922.1">
    <property type="nucleotide sequence ID" value="NZ_JADKYY010000007.1"/>
</dbReference>
<keyword evidence="3" id="KW-0804">Transcription</keyword>
<reference evidence="6" key="1">
    <citation type="submission" date="2020-11" db="EMBL/GenBank/DDBJ databases">
        <title>Genome seq and assembly of Planobacterium sp.</title>
        <authorList>
            <person name="Chhetri G."/>
        </authorList>
    </citation>
    <scope>NUCLEOTIDE SEQUENCE</scope>
    <source>
        <strain evidence="6">GCR5</strain>
    </source>
</reference>
<keyword evidence="4" id="KW-1133">Transmembrane helix</keyword>
<keyword evidence="7" id="KW-1185">Reference proteome</keyword>
<gene>
    <name evidence="6" type="ORF">IC612_07060</name>
</gene>
<keyword evidence="4" id="KW-0472">Membrane</keyword>
<organism evidence="6 7">
    <name type="scientific">Planobacterium oryzisoli</name>
    <dbReference type="NCBI Taxonomy" id="2771435"/>
    <lineage>
        <taxon>Bacteria</taxon>
        <taxon>Pseudomonadati</taxon>
        <taxon>Bacteroidota</taxon>
        <taxon>Flavobacteriia</taxon>
        <taxon>Flavobacteriales</taxon>
        <taxon>Weeksellaceae</taxon>
        <taxon>Chryseobacterium group</taxon>
        <taxon>Chryseobacterium</taxon>
    </lineage>
</organism>
<dbReference type="EMBL" id="JADKYY010000007">
    <property type="protein sequence ID" value="MBF5027553.1"/>
    <property type="molecule type" value="Genomic_DNA"/>
</dbReference>
<keyword evidence="2" id="KW-0238">DNA-binding</keyword>
<feature type="transmembrane region" description="Helical" evidence="4">
    <location>
        <begin position="57"/>
        <end position="78"/>
    </location>
</feature>
<dbReference type="PANTHER" id="PTHR43280">
    <property type="entry name" value="ARAC-FAMILY TRANSCRIPTIONAL REGULATOR"/>
    <property type="match status" value="1"/>
</dbReference>
<keyword evidence="4" id="KW-0812">Transmembrane</keyword>
<evidence type="ECO:0000256" key="3">
    <source>
        <dbReference type="ARBA" id="ARBA00023163"/>
    </source>
</evidence>
<dbReference type="SMART" id="SM00342">
    <property type="entry name" value="HTH_ARAC"/>
    <property type="match status" value="1"/>
</dbReference>
<dbReference type="Pfam" id="PF12833">
    <property type="entry name" value="HTH_18"/>
    <property type="match status" value="1"/>
</dbReference>
<dbReference type="InterPro" id="IPR009057">
    <property type="entry name" value="Homeodomain-like_sf"/>
</dbReference>
<dbReference type="InterPro" id="IPR018060">
    <property type="entry name" value="HTH_AraC"/>
</dbReference>
<evidence type="ECO:0000256" key="1">
    <source>
        <dbReference type="ARBA" id="ARBA00023015"/>
    </source>
</evidence>
<accession>A0A930YW81</accession>
<protein>
    <submittedName>
        <fullName evidence="6">AraC family transcriptional regulator</fullName>
    </submittedName>
</protein>
<keyword evidence="1" id="KW-0805">Transcription regulation</keyword>
<dbReference type="GO" id="GO:0043565">
    <property type="term" value="F:sequence-specific DNA binding"/>
    <property type="evidence" value="ECO:0007669"/>
    <property type="project" value="InterPro"/>
</dbReference>